<keyword evidence="2" id="KW-0489">Methyltransferase</keyword>
<organism evidence="5">
    <name type="scientific">marine sediment metagenome</name>
    <dbReference type="NCBI Taxonomy" id="412755"/>
    <lineage>
        <taxon>unclassified sequences</taxon>
        <taxon>metagenomes</taxon>
        <taxon>ecological metagenomes</taxon>
    </lineage>
</organism>
<dbReference type="GO" id="GO:0030488">
    <property type="term" value="P:tRNA methylation"/>
    <property type="evidence" value="ECO:0007669"/>
    <property type="project" value="TreeGrafter"/>
</dbReference>
<keyword evidence="1" id="KW-0963">Cytoplasm</keyword>
<keyword evidence="3" id="KW-0808">Transferase</keyword>
<keyword evidence="4" id="KW-0949">S-adenosyl-L-methionine</keyword>
<dbReference type="EMBL" id="LAZR01009172">
    <property type="protein sequence ID" value="KKM74246.1"/>
    <property type="molecule type" value="Genomic_DNA"/>
</dbReference>
<evidence type="ECO:0000313" key="5">
    <source>
        <dbReference type="EMBL" id="KKM74246.1"/>
    </source>
</evidence>
<dbReference type="PANTHER" id="PTHR40703">
    <property type="entry name" value="TRNA (PSEUDOURIDINE(54)-N(1))-METHYLTRANSFERASE"/>
    <property type="match status" value="1"/>
</dbReference>
<accession>A0A0F9KHM9</accession>
<dbReference type="PANTHER" id="PTHR40703:SF1">
    <property type="entry name" value="TRNA (PSEUDOURIDINE(54)-N(1))-METHYLTRANSFERASE"/>
    <property type="match status" value="1"/>
</dbReference>
<dbReference type="GO" id="GO:0008175">
    <property type="term" value="F:tRNA methyltransferase activity"/>
    <property type="evidence" value="ECO:0007669"/>
    <property type="project" value="InterPro"/>
</dbReference>
<evidence type="ECO:0000256" key="1">
    <source>
        <dbReference type="ARBA" id="ARBA00022490"/>
    </source>
</evidence>
<reference evidence="5" key="1">
    <citation type="journal article" date="2015" name="Nature">
        <title>Complex archaea that bridge the gap between prokaryotes and eukaryotes.</title>
        <authorList>
            <person name="Spang A."/>
            <person name="Saw J.H."/>
            <person name="Jorgensen S.L."/>
            <person name="Zaremba-Niedzwiedzka K."/>
            <person name="Martijn J."/>
            <person name="Lind A.E."/>
            <person name="van Eijk R."/>
            <person name="Schleper C."/>
            <person name="Guy L."/>
            <person name="Ettema T.J."/>
        </authorList>
    </citation>
    <scope>NUCLEOTIDE SEQUENCE</scope>
</reference>
<gene>
    <name evidence="5" type="ORF">LCGC14_1402240</name>
</gene>
<protein>
    <submittedName>
        <fullName evidence="5">Uncharacterized protein</fullName>
    </submittedName>
</protein>
<proteinExistence type="predicted"/>
<dbReference type="InterPro" id="IPR007158">
    <property type="entry name" value="TrmY"/>
</dbReference>
<dbReference type="AlphaFoldDB" id="A0A0F9KHM9"/>
<dbReference type="InterPro" id="IPR029028">
    <property type="entry name" value="Alpha/beta_knot_MTases"/>
</dbReference>
<dbReference type="Pfam" id="PF04013">
    <property type="entry name" value="Methyltrn_RNA_2"/>
    <property type="match status" value="1"/>
</dbReference>
<sequence length="217" mass="25440">MVNLLLLIKNISDYSKKDVDKGETPLDVYILCSCIREAFCLSYAIRKENNLYFYFQKKYTLIKFKGNKLRYLGPDERSQALLLEKALIKANQNDNFRDKKLVKSTPGIFVKRFVDDVSFFSFYCSIVKGKSYLIITSDQNVKEEINSANLNDDLLELMEDNFYIIPTYSISKENSKIIELFKELKNIKILSLSKIKSLENKILYLNYRKDQLGNRKK</sequence>
<evidence type="ECO:0000256" key="2">
    <source>
        <dbReference type="ARBA" id="ARBA00022603"/>
    </source>
</evidence>
<dbReference type="Gene3D" id="3.40.1280.10">
    <property type="match status" value="1"/>
</dbReference>
<dbReference type="GO" id="GO:0008757">
    <property type="term" value="F:S-adenosylmethionine-dependent methyltransferase activity"/>
    <property type="evidence" value="ECO:0007669"/>
    <property type="project" value="TreeGrafter"/>
</dbReference>
<evidence type="ECO:0000256" key="3">
    <source>
        <dbReference type="ARBA" id="ARBA00022679"/>
    </source>
</evidence>
<comment type="caution">
    <text evidence="5">The sequence shown here is derived from an EMBL/GenBank/DDBJ whole genome shotgun (WGS) entry which is preliminary data.</text>
</comment>
<evidence type="ECO:0000256" key="4">
    <source>
        <dbReference type="ARBA" id="ARBA00022691"/>
    </source>
</evidence>
<dbReference type="InterPro" id="IPR029026">
    <property type="entry name" value="tRNA_m1G_MTases_N"/>
</dbReference>
<name>A0A0F9KHM9_9ZZZZ</name>
<dbReference type="SUPFAM" id="SSF75217">
    <property type="entry name" value="alpha/beta knot"/>
    <property type="match status" value="1"/>
</dbReference>